<organism evidence="1 2">
    <name type="scientific">Burkholderia mallei (strain ATCC 23344)</name>
    <dbReference type="NCBI Taxonomy" id="243160"/>
    <lineage>
        <taxon>Bacteria</taxon>
        <taxon>Pseudomonadati</taxon>
        <taxon>Pseudomonadota</taxon>
        <taxon>Betaproteobacteria</taxon>
        <taxon>Burkholderiales</taxon>
        <taxon>Burkholderiaceae</taxon>
        <taxon>Burkholderia</taxon>
        <taxon>pseudomallei group</taxon>
    </lineage>
</organism>
<protein>
    <submittedName>
        <fullName evidence="1">Uncharacterized protein</fullName>
    </submittedName>
</protein>
<sequence length="63" mass="7007">MARFSDRAAIGARALDGTRFRRRRIRMRAIGELRRRAATGAAGLPCSVRGAVIRLKISLHFVT</sequence>
<dbReference type="HOGENOM" id="CLU_2877149_0_0_4"/>
<accession>A0A0H2W987</accession>
<evidence type="ECO:0000313" key="1">
    <source>
        <dbReference type="EMBL" id="AAU45690.1"/>
    </source>
</evidence>
<reference evidence="1 2" key="1">
    <citation type="journal article" date="2004" name="Proc. Natl. Acad. Sci. U.S.A.">
        <title>Structural flexibility in the Burkholderia mallei genome.</title>
        <authorList>
            <person name="Nierman W.C."/>
            <person name="DeShazer D."/>
            <person name="Kim H.S."/>
            <person name="Tettelin H."/>
            <person name="Nelson K.E."/>
            <person name="Feldblyum T."/>
            <person name="Ulrich R.L."/>
            <person name="Ronning C.M."/>
            <person name="Brinkac L.M."/>
            <person name="Daugherty S.C."/>
            <person name="Davidsen T.D."/>
            <person name="Deboy R.T."/>
            <person name="Dimitrov G."/>
            <person name="Dodson R.J."/>
            <person name="Durkin A.S."/>
            <person name="Gwinn M.L."/>
            <person name="Haft D.H."/>
            <person name="Khouri H."/>
            <person name="Kolonay J.F."/>
            <person name="Madupu R."/>
            <person name="Mohammoud Y."/>
            <person name="Nelson W.C."/>
            <person name="Radune D."/>
            <person name="Romero C.M."/>
            <person name="Sarria S."/>
            <person name="Selengut J."/>
            <person name="Shamblin C."/>
            <person name="Sullivan S.A."/>
            <person name="White O."/>
            <person name="Yu Y."/>
            <person name="Zafar N."/>
            <person name="Zhou L."/>
            <person name="Fraser C.M."/>
        </authorList>
    </citation>
    <scope>NUCLEOTIDE SEQUENCE [LARGE SCALE GENOMIC DNA]</scope>
    <source>
        <strain evidence="1 2">ATCC 23344</strain>
    </source>
</reference>
<keyword evidence="2" id="KW-1185">Reference proteome</keyword>
<gene>
    <name evidence="1" type="ordered locus">BMAA1955</name>
</gene>
<dbReference type="KEGG" id="bma:BMAA1955"/>
<name>A0A0H2W987_BURMA</name>
<dbReference type="Proteomes" id="UP000006693">
    <property type="component" value="Chromosome 2"/>
</dbReference>
<dbReference type="EMBL" id="CP000011">
    <property type="protein sequence ID" value="AAU45690.1"/>
    <property type="molecule type" value="Genomic_DNA"/>
</dbReference>
<proteinExistence type="predicted"/>
<evidence type="ECO:0000313" key="2">
    <source>
        <dbReference type="Proteomes" id="UP000006693"/>
    </source>
</evidence>
<dbReference type="AlphaFoldDB" id="A0A0H2W987"/>